<dbReference type="NCBIfam" id="NF046054">
    <property type="entry name" value="memb_MPN527"/>
    <property type="match status" value="1"/>
</dbReference>
<feature type="transmembrane region" description="Helical" evidence="1">
    <location>
        <begin position="96"/>
        <end position="122"/>
    </location>
</feature>
<evidence type="ECO:0000313" key="2">
    <source>
        <dbReference type="EMBL" id="MEE3928185.1"/>
    </source>
</evidence>
<protein>
    <submittedName>
        <fullName evidence="2">Uncharacterized protein</fullName>
    </submittedName>
</protein>
<dbReference type="RefSeq" id="WP_330500599.1">
    <property type="nucleotide sequence ID" value="NZ_JAZDWZ010000003.1"/>
</dbReference>
<feature type="transmembrane region" description="Helical" evidence="1">
    <location>
        <begin position="215"/>
        <end position="232"/>
    </location>
</feature>
<dbReference type="EMBL" id="JAZDWZ010000003">
    <property type="protein sequence ID" value="MEE3928185.1"/>
    <property type="molecule type" value="Genomic_DNA"/>
</dbReference>
<feature type="transmembrane region" description="Helical" evidence="1">
    <location>
        <begin position="142"/>
        <end position="170"/>
    </location>
</feature>
<gene>
    <name evidence="2" type="ORF">V2E24_01155</name>
</gene>
<reference evidence="2" key="1">
    <citation type="submission" date="2024-01" db="EMBL/GenBank/DDBJ databases">
        <title>Genome sequence of Mycoplasma ciconiae type strain DSM 25251.</title>
        <authorList>
            <person name="Spergser J."/>
        </authorList>
    </citation>
    <scope>NUCLEOTIDE SEQUENCE [LARGE SCALE GENOMIC DNA]</scope>
    <source>
        <strain evidence="2">DSM 25251</strain>
    </source>
</reference>
<evidence type="ECO:0000256" key="1">
    <source>
        <dbReference type="SAM" id="Phobius"/>
    </source>
</evidence>
<accession>A0ABU7MKX9</accession>
<name>A0ABU7MKX9_9BACT</name>
<keyword evidence="3" id="KW-1185">Reference proteome</keyword>
<feature type="transmembrane region" description="Helical" evidence="1">
    <location>
        <begin position="55"/>
        <end position="75"/>
    </location>
</feature>
<dbReference type="Proteomes" id="UP001344817">
    <property type="component" value="Unassembled WGS sequence"/>
</dbReference>
<proteinExistence type="predicted"/>
<evidence type="ECO:0000313" key="3">
    <source>
        <dbReference type="Proteomes" id="UP001344817"/>
    </source>
</evidence>
<organism evidence="2 3">
    <name type="scientific">Mycoplasmopsis ciconiae</name>
    <dbReference type="NCBI Taxonomy" id="561067"/>
    <lineage>
        <taxon>Bacteria</taxon>
        <taxon>Bacillati</taxon>
        <taxon>Mycoplasmatota</taxon>
        <taxon>Mycoplasmoidales</taxon>
        <taxon>Metamycoplasmataceae</taxon>
        <taxon>Mycoplasmopsis</taxon>
    </lineage>
</organism>
<comment type="caution">
    <text evidence="2">The sequence shown here is derived from an EMBL/GenBank/DDBJ whole genome shotgun (WGS) entry which is preliminary data.</text>
</comment>
<keyword evidence="1" id="KW-0812">Transmembrane</keyword>
<dbReference type="Gene3D" id="1.10.1760.20">
    <property type="match status" value="1"/>
</dbReference>
<keyword evidence="1" id="KW-0472">Membrane</keyword>
<keyword evidence="1" id="KW-1133">Transmembrane helix</keyword>
<sequence>MMKNTQKKQKNKKLRKFFDIHKIVLTSILLALTLLVSYGSSFLKFPFADFLSFDLSIVFVFVTWHYVGFVYVCLLQISRFLISPLFSHTSDIATSYLGVFILILTQMLFIGVFLGIKHLFFYRKEKINSTPYQTRFFRVVRMSVVVIFTITFAALIMATLNTFIFNLIYFKLFRILNHVSLGELLEKYDSTFKVFFFYIPDYYLGSYALYTSFNAMNLLINSTFVVLVLIFEENTNILSRIKNKSYYSY</sequence>